<gene>
    <name evidence="2" type="ORF">FPE01S_01_13420</name>
</gene>
<dbReference type="Proteomes" id="UP000033121">
    <property type="component" value="Unassembled WGS sequence"/>
</dbReference>
<evidence type="ECO:0008006" key="4">
    <source>
        <dbReference type="Google" id="ProtNLM"/>
    </source>
</evidence>
<name>A0A0E9MXT7_9BACT</name>
<dbReference type="AlphaFoldDB" id="A0A0E9MXT7"/>
<keyword evidence="1" id="KW-1133">Transmembrane helix</keyword>
<keyword evidence="1" id="KW-0812">Transmembrane</keyword>
<evidence type="ECO:0000313" key="3">
    <source>
        <dbReference type="Proteomes" id="UP000033121"/>
    </source>
</evidence>
<dbReference type="RefSeq" id="WP_046368039.1">
    <property type="nucleotide sequence ID" value="NZ_BBWV01000001.1"/>
</dbReference>
<keyword evidence="1" id="KW-0472">Membrane</keyword>
<comment type="caution">
    <text evidence="2">The sequence shown here is derived from an EMBL/GenBank/DDBJ whole genome shotgun (WGS) entry which is preliminary data.</text>
</comment>
<dbReference type="InterPro" id="IPR012373">
    <property type="entry name" value="Ferrdict_sens_TM"/>
</dbReference>
<dbReference type="PANTHER" id="PTHR30273:SF2">
    <property type="entry name" value="PROTEIN FECR"/>
    <property type="match status" value="1"/>
</dbReference>
<dbReference type="STRING" id="1220578.FPE01S_01_13420"/>
<evidence type="ECO:0000256" key="1">
    <source>
        <dbReference type="SAM" id="Phobius"/>
    </source>
</evidence>
<evidence type="ECO:0000313" key="2">
    <source>
        <dbReference type="EMBL" id="GAO42328.1"/>
    </source>
</evidence>
<sequence length="262" mass="29680">MKTRKQLIKEAAARIDLTPEISGIMQRFFLETSTRAERNRLDRWLHEQEGNFEFFDLMVDFTCEGTGGAAISALIRNTKKSPRKRSPFWKWFWRIFLGGLALIIFILWLDHIMPSHPLTRLVKGHPVKAENFGDSTTRANNVPVTLWLPDSSHVVLHPGASLTYSHGWYGGVRRIYLNGAARISVKKTDSFGIFTYYGDYAFRVYSGAFEVIPVSSDSLHPMVKSHGGNVEILEGRKTLGLVKNGEEANWGPVGYEIKTVLH</sequence>
<keyword evidence="3" id="KW-1185">Reference proteome</keyword>
<proteinExistence type="predicted"/>
<dbReference type="OrthoDB" id="934696at2"/>
<dbReference type="PANTHER" id="PTHR30273">
    <property type="entry name" value="PERIPLASMIC SIGNAL SENSOR AND SIGMA FACTOR ACTIVATOR FECR-RELATED"/>
    <property type="match status" value="1"/>
</dbReference>
<dbReference type="EMBL" id="BBWV01000001">
    <property type="protein sequence ID" value="GAO42328.1"/>
    <property type="molecule type" value="Genomic_DNA"/>
</dbReference>
<dbReference type="GO" id="GO:0016989">
    <property type="term" value="F:sigma factor antagonist activity"/>
    <property type="evidence" value="ECO:0007669"/>
    <property type="project" value="TreeGrafter"/>
</dbReference>
<accession>A0A0E9MXT7</accession>
<feature type="transmembrane region" description="Helical" evidence="1">
    <location>
        <begin position="91"/>
        <end position="109"/>
    </location>
</feature>
<reference evidence="2 3" key="1">
    <citation type="submission" date="2015-04" db="EMBL/GenBank/DDBJ databases">
        <title>Whole genome shotgun sequence of Flavihumibacter petaseus NBRC 106054.</title>
        <authorList>
            <person name="Miyazawa S."/>
            <person name="Hosoyama A."/>
            <person name="Hashimoto M."/>
            <person name="Noguchi M."/>
            <person name="Tsuchikane K."/>
            <person name="Ohji S."/>
            <person name="Yamazoe A."/>
            <person name="Ichikawa N."/>
            <person name="Kimura A."/>
            <person name="Fujita N."/>
        </authorList>
    </citation>
    <scope>NUCLEOTIDE SEQUENCE [LARGE SCALE GENOMIC DNA]</scope>
    <source>
        <strain evidence="2 3">NBRC 106054</strain>
    </source>
</reference>
<protein>
    <recommendedName>
        <fullName evidence="4">FecR protein domain-containing protein</fullName>
    </recommendedName>
</protein>
<organism evidence="2 3">
    <name type="scientific">Flavihumibacter petaseus NBRC 106054</name>
    <dbReference type="NCBI Taxonomy" id="1220578"/>
    <lineage>
        <taxon>Bacteria</taxon>
        <taxon>Pseudomonadati</taxon>
        <taxon>Bacteroidota</taxon>
        <taxon>Chitinophagia</taxon>
        <taxon>Chitinophagales</taxon>
        <taxon>Chitinophagaceae</taxon>
        <taxon>Flavihumibacter</taxon>
    </lineage>
</organism>
<dbReference type="Gene3D" id="2.60.120.1440">
    <property type="match status" value="1"/>
</dbReference>